<dbReference type="AlphaFoldDB" id="A0AAN9UXU5"/>
<dbReference type="Proteomes" id="UP001320420">
    <property type="component" value="Unassembled WGS sequence"/>
</dbReference>
<dbReference type="Pfam" id="PF03881">
    <property type="entry name" value="Fructosamin_kin"/>
    <property type="match status" value="1"/>
</dbReference>
<accession>A0AAN9UXU5</accession>
<gene>
    <name evidence="3" type="ORF">SLS62_002470</name>
</gene>
<name>A0AAN9UXU5_9PEZI</name>
<dbReference type="PANTHER" id="PTHR12149:SF8">
    <property type="entry name" value="PROTEIN-RIBULOSAMINE 3-KINASE"/>
    <property type="match status" value="1"/>
</dbReference>
<keyword evidence="4" id="KW-1185">Reference proteome</keyword>
<evidence type="ECO:0000256" key="1">
    <source>
        <dbReference type="ARBA" id="ARBA00011961"/>
    </source>
</evidence>
<organism evidence="3 4">
    <name type="scientific">Diatrype stigma</name>
    <dbReference type="NCBI Taxonomy" id="117547"/>
    <lineage>
        <taxon>Eukaryota</taxon>
        <taxon>Fungi</taxon>
        <taxon>Dikarya</taxon>
        <taxon>Ascomycota</taxon>
        <taxon>Pezizomycotina</taxon>
        <taxon>Sordariomycetes</taxon>
        <taxon>Xylariomycetidae</taxon>
        <taxon>Xylariales</taxon>
        <taxon>Diatrypaceae</taxon>
        <taxon>Diatrype</taxon>
    </lineage>
</organism>
<comment type="catalytic activity">
    <reaction evidence="2">
        <text>N(6)-D-ribulosyl-L-lysyl-[protein] + ATP = N(6)-(3-O-phospho-D-ribulosyl)-L-lysyl-[protein] + ADP + H(+)</text>
        <dbReference type="Rhea" id="RHEA:48432"/>
        <dbReference type="Rhea" id="RHEA-COMP:12103"/>
        <dbReference type="Rhea" id="RHEA-COMP:12104"/>
        <dbReference type="ChEBI" id="CHEBI:15378"/>
        <dbReference type="ChEBI" id="CHEBI:30616"/>
        <dbReference type="ChEBI" id="CHEBI:90418"/>
        <dbReference type="ChEBI" id="CHEBI:90420"/>
        <dbReference type="ChEBI" id="CHEBI:456216"/>
        <dbReference type="EC" id="2.7.1.172"/>
    </reaction>
    <physiologicalReaction direction="left-to-right" evidence="2">
        <dbReference type="Rhea" id="RHEA:48433"/>
    </physiologicalReaction>
</comment>
<dbReference type="SUPFAM" id="SSF56112">
    <property type="entry name" value="Protein kinase-like (PK-like)"/>
    <property type="match status" value="1"/>
</dbReference>
<reference evidence="3 4" key="1">
    <citation type="submission" date="2024-02" db="EMBL/GenBank/DDBJ databases">
        <title>De novo assembly and annotation of 12 fungi associated with fruit tree decline syndrome in Ontario, Canada.</title>
        <authorList>
            <person name="Sulman M."/>
            <person name="Ellouze W."/>
            <person name="Ilyukhin E."/>
        </authorList>
    </citation>
    <scope>NUCLEOTIDE SEQUENCE [LARGE SCALE GENOMIC DNA]</scope>
    <source>
        <strain evidence="3 4">M11/M66-122</strain>
    </source>
</reference>
<comment type="caution">
    <text evidence="3">The sequence shown here is derived from an EMBL/GenBank/DDBJ whole genome shotgun (WGS) entry which is preliminary data.</text>
</comment>
<dbReference type="EC" id="2.7.1.172" evidence="1"/>
<evidence type="ECO:0000256" key="2">
    <source>
        <dbReference type="ARBA" id="ARBA00048655"/>
    </source>
</evidence>
<dbReference type="Gene3D" id="3.90.1200.10">
    <property type="match status" value="1"/>
</dbReference>
<evidence type="ECO:0000313" key="4">
    <source>
        <dbReference type="Proteomes" id="UP001320420"/>
    </source>
</evidence>
<dbReference type="GO" id="GO:0102193">
    <property type="term" value="F:protein-ribulosamine 3-kinase activity"/>
    <property type="evidence" value="ECO:0007669"/>
    <property type="project" value="UniProtKB-EC"/>
</dbReference>
<dbReference type="PANTHER" id="PTHR12149">
    <property type="entry name" value="FRUCTOSAMINE 3 KINASE-RELATED PROTEIN"/>
    <property type="match status" value="1"/>
</dbReference>
<protein>
    <recommendedName>
        <fullName evidence="1">protein-ribulosamine 3-kinase</fullName>
        <ecNumber evidence="1">2.7.1.172</ecNumber>
    </recommendedName>
</protein>
<sequence length="352" mass="39957">MEDISDHEVAAAFRVAVEENRRIAAEKDGSVIDHRWVKESPVPKRLIQYIDQGVIDRIHPSGKSNWARTAKIEATDETGKATPFFIKVHQFEHGKNMVSSEFQSMQALYRVMPELVAEPIAWGSYVAEPDAHFFLCRFCALTGEIPSLRDDDDDFPRLIAELHKRGVSPTGRFGMPYATYSGRNPLYFPPSDSWEECFAKGLAAIFDMEADTHREVDDDGELRELREGIMTRVIPRLLHPLETEGRALTPRLVHGDLWDGNASVEVKAGGGGSQPRIFDGVCFYAHNEYELAPWWAPRHKMTGAYIAEYVRHFPVAEPVEDFEYRGLLYRLWAFPLLISRGSSIGPDTFRIC</sequence>
<proteinExistence type="predicted"/>
<dbReference type="EMBL" id="JAKJXP020000012">
    <property type="protein sequence ID" value="KAK7755536.1"/>
    <property type="molecule type" value="Genomic_DNA"/>
</dbReference>
<evidence type="ECO:0000313" key="3">
    <source>
        <dbReference type="EMBL" id="KAK7755536.1"/>
    </source>
</evidence>
<dbReference type="InterPro" id="IPR016477">
    <property type="entry name" value="Fructo-/Ketosamine-3-kinase"/>
</dbReference>
<dbReference type="InterPro" id="IPR011009">
    <property type="entry name" value="Kinase-like_dom_sf"/>
</dbReference>